<keyword evidence="1" id="KW-0560">Oxidoreductase</keyword>
<dbReference type="FunFam" id="3.40.50.1970:FF:000003">
    <property type="entry name" value="Alcohol dehydrogenase, iron-containing"/>
    <property type="match status" value="1"/>
</dbReference>
<dbReference type="Pfam" id="PF25137">
    <property type="entry name" value="ADH_Fe_C"/>
    <property type="match status" value="1"/>
</dbReference>
<dbReference type="InterPro" id="IPR001670">
    <property type="entry name" value="ADH_Fe/GldA"/>
</dbReference>
<dbReference type="InterPro" id="IPR018211">
    <property type="entry name" value="ADH_Fe_CS"/>
</dbReference>
<evidence type="ECO:0000256" key="1">
    <source>
        <dbReference type="ARBA" id="ARBA00023002"/>
    </source>
</evidence>
<dbReference type="InterPro" id="IPR056798">
    <property type="entry name" value="ADH_Fe_C"/>
</dbReference>
<protein>
    <submittedName>
        <fullName evidence="4">Iron-containing alcohol dehydrogenase</fullName>
    </submittedName>
</protein>
<dbReference type="EMBL" id="CP063304">
    <property type="protein sequence ID" value="QOV19847.1"/>
    <property type="molecule type" value="Genomic_DNA"/>
</dbReference>
<feature type="domain" description="Alcohol dehydrogenase iron-type/glycerol dehydrogenase GldA" evidence="2">
    <location>
        <begin position="13"/>
        <end position="158"/>
    </location>
</feature>
<organism evidence="4 5">
    <name type="scientific">Blautia liquoris</name>
    <dbReference type="NCBI Taxonomy" id="2779518"/>
    <lineage>
        <taxon>Bacteria</taxon>
        <taxon>Bacillati</taxon>
        <taxon>Bacillota</taxon>
        <taxon>Clostridia</taxon>
        <taxon>Lachnospirales</taxon>
        <taxon>Lachnospiraceae</taxon>
        <taxon>Blautia</taxon>
    </lineage>
</organism>
<name>A0A7M2RJV4_9FIRM</name>
<evidence type="ECO:0000259" key="3">
    <source>
        <dbReference type="Pfam" id="PF25137"/>
    </source>
</evidence>
<dbReference type="KEGG" id="bliq:INP51_02410"/>
<dbReference type="SUPFAM" id="SSF56796">
    <property type="entry name" value="Dehydroquinate synthase-like"/>
    <property type="match status" value="1"/>
</dbReference>
<dbReference type="FunFam" id="1.20.1090.10:FF:000001">
    <property type="entry name" value="Aldehyde-alcohol dehydrogenase"/>
    <property type="match status" value="1"/>
</dbReference>
<dbReference type="CDD" id="cd08180">
    <property type="entry name" value="PDD"/>
    <property type="match status" value="1"/>
</dbReference>
<dbReference type="Gene3D" id="3.40.50.1970">
    <property type="match status" value="1"/>
</dbReference>
<gene>
    <name evidence="4" type="ORF">INP51_02410</name>
</gene>
<dbReference type="InterPro" id="IPR039697">
    <property type="entry name" value="Alcohol_dehydrogenase_Fe"/>
</dbReference>
<reference evidence="4 5" key="1">
    <citation type="submission" date="2020-10" db="EMBL/GenBank/DDBJ databases">
        <title>Blautia liquoris sp.nov., isolated from the mud in a fermentation cellar used for the production of Chinese strong-flavoured liquor.</title>
        <authorList>
            <person name="Lu L."/>
        </authorList>
    </citation>
    <scope>NUCLEOTIDE SEQUENCE [LARGE SCALE GENOMIC DNA]</scope>
    <source>
        <strain evidence="4 5">LZLJ-3</strain>
    </source>
</reference>
<evidence type="ECO:0000313" key="5">
    <source>
        <dbReference type="Proteomes" id="UP000593601"/>
    </source>
</evidence>
<feature type="domain" description="Fe-containing alcohol dehydrogenase-like C-terminal" evidence="3">
    <location>
        <begin position="170"/>
        <end position="373"/>
    </location>
</feature>
<evidence type="ECO:0000259" key="2">
    <source>
        <dbReference type="Pfam" id="PF00465"/>
    </source>
</evidence>
<proteinExistence type="predicted"/>
<dbReference type="AlphaFoldDB" id="A0A7M2RJV4"/>
<sequence length="380" mass="41378">MDYFYLKTQIFTGREGLDDILARVKKAFVVTDPFMVKSGMSEYLTLPFEQKGIEYQVFSEVSPDPDISLVAKALSMMQEFQPEVVFALGGGSAIDAAKAVNYLYARGGGTNKCRFIAIPTTSGTGSEVSKFAVISDPEKSAKYPLVMDDLIPDVAILDAELVKSVPPSVTADTGIDVLTHAIEAFVSTKANDFTDAAAEKAIRLVRDNLLKVYQQPGNLEARQKMHHASCLAGIAFSNSGLGLNHGMAHTLGAHFHIPHGRANGILLPYVMGFNAGCFDKITPVAARYAEIAGNNGLEGPTLRQSAFNVVRDTKQYIQRLHIPSNIEAAGVSREDFDRVLDEMAEAALNDACTKTNPRACTKEDIRELFVRAYQGRLVSY</sequence>
<dbReference type="RefSeq" id="WP_193736167.1">
    <property type="nucleotide sequence ID" value="NZ_CP063304.1"/>
</dbReference>
<keyword evidence="5" id="KW-1185">Reference proteome</keyword>
<dbReference type="PROSITE" id="PS00913">
    <property type="entry name" value="ADH_IRON_1"/>
    <property type="match status" value="1"/>
</dbReference>
<accession>A0A7M2RJV4</accession>
<dbReference type="PANTHER" id="PTHR11496:SF83">
    <property type="entry name" value="HYDROXYACID-OXOACID TRANSHYDROGENASE, MITOCHONDRIAL"/>
    <property type="match status" value="1"/>
</dbReference>
<dbReference type="Pfam" id="PF00465">
    <property type="entry name" value="Fe-ADH"/>
    <property type="match status" value="1"/>
</dbReference>
<dbReference type="PANTHER" id="PTHR11496">
    <property type="entry name" value="ALCOHOL DEHYDROGENASE"/>
    <property type="match status" value="1"/>
</dbReference>
<dbReference type="GO" id="GO:0046872">
    <property type="term" value="F:metal ion binding"/>
    <property type="evidence" value="ECO:0007669"/>
    <property type="project" value="InterPro"/>
</dbReference>
<evidence type="ECO:0000313" key="4">
    <source>
        <dbReference type="EMBL" id="QOV19847.1"/>
    </source>
</evidence>
<dbReference type="Proteomes" id="UP000593601">
    <property type="component" value="Chromosome"/>
</dbReference>
<dbReference type="GO" id="GO:0004022">
    <property type="term" value="F:alcohol dehydrogenase (NAD+) activity"/>
    <property type="evidence" value="ECO:0007669"/>
    <property type="project" value="UniProtKB-ARBA"/>
</dbReference>
<dbReference type="Gene3D" id="1.20.1090.10">
    <property type="entry name" value="Dehydroquinate synthase-like - alpha domain"/>
    <property type="match status" value="1"/>
</dbReference>